<dbReference type="InterPro" id="IPR058560">
    <property type="entry name" value="DNA_primase_C"/>
</dbReference>
<reference evidence="9 10" key="1">
    <citation type="journal article" date="2021" name="BMC Biol.">
        <title>Horizontally acquired antibacterial genes associated with adaptive radiation of ladybird beetles.</title>
        <authorList>
            <person name="Li H.S."/>
            <person name="Tang X.F."/>
            <person name="Huang Y.H."/>
            <person name="Xu Z.Y."/>
            <person name="Chen M.L."/>
            <person name="Du X.Y."/>
            <person name="Qiu B.Y."/>
            <person name="Chen P.T."/>
            <person name="Zhang W."/>
            <person name="Slipinski A."/>
            <person name="Escalona H.E."/>
            <person name="Waterhouse R.M."/>
            <person name="Zwick A."/>
            <person name="Pang H."/>
        </authorList>
    </citation>
    <scope>NUCLEOTIDE SEQUENCE [LARGE SCALE GENOMIC DNA]</scope>
    <source>
        <strain evidence="9">SYSU2018</strain>
    </source>
</reference>
<dbReference type="GO" id="GO:0006269">
    <property type="term" value="P:DNA replication, synthesis of primer"/>
    <property type="evidence" value="ECO:0007669"/>
    <property type="project" value="UniProtKB-KW"/>
</dbReference>
<dbReference type="Pfam" id="PF04104">
    <property type="entry name" value="DNA_primase_lrg"/>
    <property type="match status" value="1"/>
</dbReference>
<evidence type="ECO:0000256" key="4">
    <source>
        <dbReference type="ARBA" id="ARBA00022705"/>
    </source>
</evidence>
<dbReference type="Gene3D" id="1.20.930.80">
    <property type="match status" value="1"/>
</dbReference>
<gene>
    <name evidence="9" type="ORF">HHI36_019811</name>
</gene>
<name>A0ABD2N929_9CUCU</name>
<sequence length="438" mass="51672">MSFYLKPPKGQINLHDLRECIKQRIQCFHKIENGLDIRDIDKFEYLVEDSILDRTGHFVFRLGVLAGVLPKKTFLDNELKLFFKRMEFYDKDDTQHFLKNMIRQLRDCIHSNITKQLSDFYWTLYNVISKMLQKGYLSHVFTWHSKDDDTVEPCTNKLCILVPFWYCHKLISTRKVDLRNGNALFECHQWKDVLPSLYLSYLNIVLNEMKYSRSVASTMVDHRISGCLKILSEQYPKVDDFRQGTVRLKDVEEESVYFPLCMKNLYDTLRKKHRLAHNDRFDLSLFLKGMGLSLNDSIKFWQGEYSKQHSSCSKCSHSWQNNEKKYIYGIRHMYGLEGSRRNYSVKSCAVLQGAGIGINCEGGCPFTHYDDDFLRSALKKNLPGFEDDIEVIIYERKENASFSCKLYRECTSRRLKQNSLEDEAFSNPLQYYNQLKNT</sequence>
<dbReference type="Proteomes" id="UP001516400">
    <property type="component" value="Unassembled WGS sequence"/>
</dbReference>
<dbReference type="PANTHER" id="PTHR10537:SF3">
    <property type="entry name" value="DNA PRIMASE LARGE SUBUNIT"/>
    <property type="match status" value="1"/>
</dbReference>
<keyword evidence="7" id="KW-0411">Iron-sulfur</keyword>
<keyword evidence="5" id="KW-0479">Metal-binding</keyword>
<keyword evidence="3" id="KW-0639">Primosome</keyword>
<dbReference type="GO" id="GO:0051539">
    <property type="term" value="F:4 iron, 4 sulfur cluster binding"/>
    <property type="evidence" value="ECO:0007669"/>
    <property type="project" value="UniProtKB-KW"/>
</dbReference>
<evidence type="ECO:0000256" key="7">
    <source>
        <dbReference type="ARBA" id="ARBA00023014"/>
    </source>
</evidence>
<evidence type="ECO:0000259" key="8">
    <source>
        <dbReference type="Pfam" id="PF04104"/>
    </source>
</evidence>
<proteinExistence type="predicted"/>
<comment type="caution">
    <text evidence="9">The sequence shown here is derived from an EMBL/GenBank/DDBJ whole genome shotgun (WGS) entry which is preliminary data.</text>
</comment>
<dbReference type="GO" id="GO:0046872">
    <property type="term" value="F:metal ion binding"/>
    <property type="evidence" value="ECO:0007669"/>
    <property type="project" value="UniProtKB-KW"/>
</dbReference>
<keyword evidence="2" id="KW-0004">4Fe-4S</keyword>
<evidence type="ECO:0000256" key="3">
    <source>
        <dbReference type="ARBA" id="ARBA00022515"/>
    </source>
</evidence>
<keyword evidence="4" id="KW-0235">DNA replication</keyword>
<accession>A0ABD2N929</accession>
<comment type="cofactor">
    <cofactor evidence="1">
        <name>[4Fe-4S] cluster</name>
        <dbReference type="ChEBI" id="CHEBI:49883"/>
    </cofactor>
</comment>
<dbReference type="InterPro" id="IPR007238">
    <property type="entry name" value="DNA_primase_lsu_euk/arc"/>
</dbReference>
<evidence type="ECO:0000256" key="2">
    <source>
        <dbReference type="ARBA" id="ARBA00022485"/>
    </source>
</evidence>
<evidence type="ECO:0000256" key="6">
    <source>
        <dbReference type="ARBA" id="ARBA00023004"/>
    </source>
</evidence>
<feature type="domain" description="DNA primase large subunit C-terminal" evidence="8">
    <location>
        <begin position="256"/>
        <end position="432"/>
    </location>
</feature>
<evidence type="ECO:0000256" key="1">
    <source>
        <dbReference type="ARBA" id="ARBA00001966"/>
    </source>
</evidence>
<keyword evidence="10" id="KW-1185">Reference proteome</keyword>
<dbReference type="PANTHER" id="PTHR10537">
    <property type="entry name" value="DNA PRIMASE LARGE SUBUNIT"/>
    <property type="match status" value="1"/>
</dbReference>
<dbReference type="AlphaFoldDB" id="A0ABD2N929"/>
<evidence type="ECO:0000256" key="5">
    <source>
        <dbReference type="ARBA" id="ARBA00022723"/>
    </source>
</evidence>
<keyword evidence="6" id="KW-0408">Iron</keyword>
<evidence type="ECO:0000313" key="10">
    <source>
        <dbReference type="Proteomes" id="UP001516400"/>
    </source>
</evidence>
<dbReference type="EMBL" id="JABFTP020000083">
    <property type="protein sequence ID" value="KAL3275039.1"/>
    <property type="molecule type" value="Genomic_DNA"/>
</dbReference>
<organism evidence="9 10">
    <name type="scientific">Cryptolaemus montrouzieri</name>
    <dbReference type="NCBI Taxonomy" id="559131"/>
    <lineage>
        <taxon>Eukaryota</taxon>
        <taxon>Metazoa</taxon>
        <taxon>Ecdysozoa</taxon>
        <taxon>Arthropoda</taxon>
        <taxon>Hexapoda</taxon>
        <taxon>Insecta</taxon>
        <taxon>Pterygota</taxon>
        <taxon>Neoptera</taxon>
        <taxon>Endopterygota</taxon>
        <taxon>Coleoptera</taxon>
        <taxon>Polyphaga</taxon>
        <taxon>Cucujiformia</taxon>
        <taxon>Coccinelloidea</taxon>
        <taxon>Coccinellidae</taxon>
        <taxon>Scymninae</taxon>
        <taxon>Scymnini</taxon>
        <taxon>Cryptolaemus</taxon>
    </lineage>
</organism>
<protein>
    <recommendedName>
        <fullName evidence="8">DNA primase large subunit C-terminal domain-containing protein</fullName>
    </recommendedName>
</protein>
<evidence type="ECO:0000313" key="9">
    <source>
        <dbReference type="EMBL" id="KAL3275039.1"/>
    </source>
</evidence>